<accession>A0A2G5VH08</accession>
<evidence type="ECO:0000256" key="6">
    <source>
        <dbReference type="ARBA" id="ARBA00022777"/>
    </source>
</evidence>
<evidence type="ECO:0000256" key="2">
    <source>
        <dbReference type="ARBA" id="ARBA00022527"/>
    </source>
</evidence>
<protein>
    <recommendedName>
        <fullName evidence="1">non-specific serine/threonine protein kinase</fullName>
        <ecNumber evidence="1">2.7.11.1</ecNumber>
    </recommendedName>
</protein>
<evidence type="ECO:0000256" key="3">
    <source>
        <dbReference type="ARBA" id="ARBA00022679"/>
    </source>
</evidence>
<dbReference type="PROSITE" id="PS50011">
    <property type="entry name" value="PROTEIN_KINASE_DOM"/>
    <property type="match status" value="1"/>
</dbReference>
<dbReference type="GO" id="GO:0005737">
    <property type="term" value="C:cytoplasm"/>
    <property type="evidence" value="ECO:0007669"/>
    <property type="project" value="TreeGrafter"/>
</dbReference>
<name>A0A2G5VH08_9PELO</name>
<dbReference type="InterPro" id="IPR000719">
    <property type="entry name" value="Prot_kinase_dom"/>
</dbReference>
<dbReference type="GO" id="GO:0005634">
    <property type="term" value="C:nucleus"/>
    <property type="evidence" value="ECO:0007669"/>
    <property type="project" value="TreeGrafter"/>
</dbReference>
<keyword evidence="6" id="KW-0418">Kinase</keyword>
<evidence type="ECO:0000259" key="16">
    <source>
        <dbReference type="PROSITE" id="PS50011"/>
    </source>
</evidence>
<dbReference type="EMBL" id="PDUG01000001">
    <property type="protein sequence ID" value="PIC51058.1"/>
    <property type="molecule type" value="Genomic_DNA"/>
</dbReference>
<reference evidence="18" key="1">
    <citation type="submission" date="2017-10" db="EMBL/GenBank/DDBJ databases">
        <title>Rapid genome shrinkage in a self-fertile nematode reveals novel sperm competition proteins.</title>
        <authorList>
            <person name="Yin D."/>
            <person name="Schwarz E.M."/>
            <person name="Thomas C.G."/>
            <person name="Felde R.L."/>
            <person name="Korf I.F."/>
            <person name="Cutter A.D."/>
            <person name="Schartner C.M."/>
            <person name="Ralston E.J."/>
            <person name="Meyer B.J."/>
            <person name="Haag E.S."/>
        </authorList>
    </citation>
    <scope>NUCLEOTIDE SEQUENCE [LARGE SCALE GENOMIC DNA]</scope>
    <source>
        <strain evidence="18">JU1422</strain>
    </source>
</reference>
<evidence type="ECO:0000256" key="5">
    <source>
        <dbReference type="ARBA" id="ARBA00022741"/>
    </source>
</evidence>
<keyword evidence="8" id="KW-0460">Magnesium</keyword>
<evidence type="ECO:0000256" key="9">
    <source>
        <dbReference type="ARBA" id="ARBA00023306"/>
    </source>
</evidence>
<evidence type="ECO:0000256" key="8">
    <source>
        <dbReference type="ARBA" id="ARBA00022842"/>
    </source>
</evidence>
<keyword evidence="4" id="KW-0479">Metal-binding</keyword>
<dbReference type="Pfam" id="PF00069">
    <property type="entry name" value="Pkinase"/>
    <property type="match status" value="1"/>
</dbReference>
<evidence type="ECO:0000313" key="17">
    <source>
        <dbReference type="EMBL" id="PIC51058.1"/>
    </source>
</evidence>
<evidence type="ECO:0000256" key="11">
    <source>
        <dbReference type="ARBA" id="ARBA00047899"/>
    </source>
</evidence>
<dbReference type="Proteomes" id="UP000230233">
    <property type="component" value="Chromosome I"/>
</dbReference>
<organism evidence="17 18">
    <name type="scientific">Caenorhabditis nigoni</name>
    <dbReference type="NCBI Taxonomy" id="1611254"/>
    <lineage>
        <taxon>Eukaryota</taxon>
        <taxon>Metazoa</taxon>
        <taxon>Ecdysozoa</taxon>
        <taxon>Nematoda</taxon>
        <taxon>Chromadorea</taxon>
        <taxon>Rhabditida</taxon>
        <taxon>Rhabditina</taxon>
        <taxon>Rhabditomorpha</taxon>
        <taxon>Rhabditoidea</taxon>
        <taxon>Rhabditidae</taxon>
        <taxon>Peloderinae</taxon>
        <taxon>Caenorhabditis</taxon>
    </lineage>
</organism>
<proteinExistence type="inferred from homology"/>
<dbReference type="GO" id="GO:0051321">
    <property type="term" value="P:meiotic cell cycle"/>
    <property type="evidence" value="ECO:0007669"/>
    <property type="project" value="TreeGrafter"/>
</dbReference>
<evidence type="ECO:0000256" key="7">
    <source>
        <dbReference type="ARBA" id="ARBA00022840"/>
    </source>
</evidence>
<dbReference type="OrthoDB" id="5337378at2759"/>
<keyword evidence="7 13" id="KW-0067">ATP-binding</keyword>
<dbReference type="Gene3D" id="3.30.200.20">
    <property type="entry name" value="Phosphorylase Kinase, domain 1"/>
    <property type="match status" value="1"/>
</dbReference>
<feature type="compositionally biased region" description="Low complexity" evidence="15">
    <location>
        <begin position="374"/>
        <end position="387"/>
    </location>
</feature>
<dbReference type="SUPFAM" id="SSF56112">
    <property type="entry name" value="Protein kinase-like (PK-like)"/>
    <property type="match status" value="1"/>
</dbReference>
<dbReference type="PROSITE" id="PS00108">
    <property type="entry name" value="PROTEIN_KINASE_ST"/>
    <property type="match status" value="1"/>
</dbReference>
<dbReference type="InterPro" id="IPR011009">
    <property type="entry name" value="Kinase-like_dom_sf"/>
</dbReference>
<dbReference type="GO" id="GO:0046872">
    <property type="term" value="F:metal ion binding"/>
    <property type="evidence" value="ECO:0007669"/>
    <property type="project" value="UniProtKB-KW"/>
</dbReference>
<dbReference type="FunFam" id="1.10.510.10:FF:001421">
    <property type="entry name" value="Membrane-associated tyrosine-and threonine-specific cdc2-inhibitory kinase-like Protein"/>
    <property type="match status" value="1"/>
</dbReference>
<dbReference type="AlphaFoldDB" id="A0A2G5VH08"/>
<keyword evidence="5 13" id="KW-0547">Nucleotide-binding</keyword>
<evidence type="ECO:0000256" key="1">
    <source>
        <dbReference type="ARBA" id="ARBA00012513"/>
    </source>
</evidence>
<evidence type="ECO:0000313" key="18">
    <source>
        <dbReference type="Proteomes" id="UP000230233"/>
    </source>
</evidence>
<dbReference type="PANTHER" id="PTHR11042">
    <property type="entry name" value="EUKARYOTIC TRANSLATION INITIATION FACTOR 2-ALPHA KINASE EIF2-ALPHA KINASE -RELATED"/>
    <property type="match status" value="1"/>
</dbReference>
<dbReference type="PANTHER" id="PTHR11042:SF183">
    <property type="entry name" value="MEMBRANE-ASSOCIATED TYROSINE- AND THREONINE-SPECIFIC CDC2-INHIBITORY KINASE"/>
    <property type="match status" value="1"/>
</dbReference>
<dbReference type="SMART" id="SM00220">
    <property type="entry name" value="S_TKc"/>
    <property type="match status" value="1"/>
</dbReference>
<dbReference type="InterPro" id="IPR008271">
    <property type="entry name" value="Ser/Thr_kinase_AS"/>
</dbReference>
<keyword evidence="9" id="KW-0131">Cell cycle</keyword>
<dbReference type="GO" id="GO:0004674">
    <property type="term" value="F:protein serine/threonine kinase activity"/>
    <property type="evidence" value="ECO:0007669"/>
    <property type="project" value="UniProtKB-KW"/>
</dbReference>
<comment type="caution">
    <text evidence="17">The sequence shown here is derived from an EMBL/GenBank/DDBJ whole genome shotgun (WGS) entry which is preliminary data.</text>
</comment>
<keyword evidence="2 14" id="KW-0723">Serine/threonine-protein kinase</keyword>
<gene>
    <name evidence="17" type="primary">Cnig_chr_I.g1720</name>
    <name evidence="17" type="ORF">B9Z55_001720</name>
</gene>
<keyword evidence="3" id="KW-0808">Transferase</keyword>
<feature type="compositionally biased region" description="Basic and acidic residues" evidence="15">
    <location>
        <begin position="321"/>
        <end position="332"/>
    </location>
</feature>
<keyword evidence="18" id="KW-1185">Reference proteome</keyword>
<feature type="binding site" evidence="13">
    <location>
        <position position="103"/>
    </location>
    <ligand>
        <name>ATP</name>
        <dbReference type="ChEBI" id="CHEBI:30616"/>
    </ligand>
</feature>
<dbReference type="InterPro" id="IPR050339">
    <property type="entry name" value="CC_SR_Kinase"/>
</dbReference>
<sequence>MFQILMELQTKDEWRERVPHRAKCPSIKTSVKQRKSLRGTAEVKLGPQLIGKEGVLTLFEFEGYVSDKSIIEQMFSDRKIIGSGDFGDVWSGENNGTVYAIKKSKKEVKPGELNKFKEVEMLQILPHHPNLLRFYKAWIENNFIHIQTELCCMNLLEYCKSRLDEPTIYRIFAHILSGLRALHRNNYLHNDIKPENILVSFNLVFKLADFGLMRRVDCSKGIEGDSCYLAPEVLTNGTSSKESDVFALGVAMLETATNLHLDTDADYKVKYKTFQISDRFFDGRSDGLRSLIQSMMNLDASKRPTCVELLNEPRIFENLSEREKTSLKRGESEEPASECSEIRNGSVSPEPPKSPITKKPRTVSPKSKTEKVSPKISPKISGSPSTPVRRPPAVLDFSSPNTSPVVARPSAPTVLERRKSFDRTSQQHLFKRNTHHIPISTYFNRFNLPSTEDVQ</sequence>
<comment type="similarity">
    <text evidence="10">Belongs to the protein kinase superfamily. Ser/Thr protein kinase family. GCN2 subfamily.</text>
</comment>
<evidence type="ECO:0000256" key="13">
    <source>
        <dbReference type="PROSITE-ProRule" id="PRU10141"/>
    </source>
</evidence>
<evidence type="ECO:0000256" key="10">
    <source>
        <dbReference type="ARBA" id="ARBA00037982"/>
    </source>
</evidence>
<evidence type="ECO:0000256" key="14">
    <source>
        <dbReference type="RuleBase" id="RU000304"/>
    </source>
</evidence>
<feature type="domain" description="Protein kinase" evidence="16">
    <location>
        <begin position="75"/>
        <end position="315"/>
    </location>
</feature>
<evidence type="ECO:0000256" key="15">
    <source>
        <dbReference type="SAM" id="MobiDB-lite"/>
    </source>
</evidence>
<dbReference type="PROSITE" id="PS00107">
    <property type="entry name" value="PROTEIN_KINASE_ATP"/>
    <property type="match status" value="1"/>
</dbReference>
<dbReference type="GO" id="GO:0005524">
    <property type="term" value="F:ATP binding"/>
    <property type="evidence" value="ECO:0007669"/>
    <property type="project" value="UniProtKB-UniRule"/>
</dbReference>
<comment type="catalytic activity">
    <reaction evidence="11">
        <text>L-threonyl-[protein] + ATP = O-phospho-L-threonyl-[protein] + ADP + H(+)</text>
        <dbReference type="Rhea" id="RHEA:46608"/>
        <dbReference type="Rhea" id="RHEA-COMP:11060"/>
        <dbReference type="Rhea" id="RHEA-COMP:11605"/>
        <dbReference type="ChEBI" id="CHEBI:15378"/>
        <dbReference type="ChEBI" id="CHEBI:30013"/>
        <dbReference type="ChEBI" id="CHEBI:30616"/>
        <dbReference type="ChEBI" id="CHEBI:61977"/>
        <dbReference type="ChEBI" id="CHEBI:456216"/>
        <dbReference type="EC" id="2.7.11.1"/>
    </reaction>
</comment>
<evidence type="ECO:0000256" key="4">
    <source>
        <dbReference type="ARBA" id="ARBA00022723"/>
    </source>
</evidence>
<evidence type="ECO:0000256" key="12">
    <source>
        <dbReference type="ARBA" id="ARBA00048679"/>
    </source>
</evidence>
<dbReference type="InterPro" id="IPR017441">
    <property type="entry name" value="Protein_kinase_ATP_BS"/>
</dbReference>
<dbReference type="STRING" id="1611254.A0A2G5VH08"/>
<dbReference type="EC" id="2.7.11.1" evidence="1"/>
<feature type="region of interest" description="Disordered" evidence="15">
    <location>
        <begin position="321"/>
        <end position="413"/>
    </location>
</feature>
<comment type="catalytic activity">
    <reaction evidence="12">
        <text>L-seryl-[protein] + ATP = O-phospho-L-seryl-[protein] + ADP + H(+)</text>
        <dbReference type="Rhea" id="RHEA:17989"/>
        <dbReference type="Rhea" id="RHEA-COMP:9863"/>
        <dbReference type="Rhea" id="RHEA-COMP:11604"/>
        <dbReference type="ChEBI" id="CHEBI:15378"/>
        <dbReference type="ChEBI" id="CHEBI:29999"/>
        <dbReference type="ChEBI" id="CHEBI:30616"/>
        <dbReference type="ChEBI" id="CHEBI:83421"/>
        <dbReference type="ChEBI" id="CHEBI:456216"/>
        <dbReference type="EC" id="2.7.11.1"/>
    </reaction>
</comment>
<dbReference type="GO" id="GO:0110031">
    <property type="term" value="P:negative regulation of G2/MI transition of meiotic cell cycle"/>
    <property type="evidence" value="ECO:0007669"/>
    <property type="project" value="TreeGrafter"/>
</dbReference>
<dbReference type="Gene3D" id="1.10.510.10">
    <property type="entry name" value="Transferase(Phosphotransferase) domain 1"/>
    <property type="match status" value="1"/>
</dbReference>